<protein>
    <recommendedName>
        <fullName evidence="4">DUF4440 domain-containing protein</fullName>
    </recommendedName>
</protein>
<evidence type="ECO:0000313" key="3">
    <source>
        <dbReference type="Proteomes" id="UP000199053"/>
    </source>
</evidence>
<feature type="signal peptide" evidence="1">
    <location>
        <begin position="1"/>
        <end position="23"/>
    </location>
</feature>
<dbReference type="InterPro" id="IPR032710">
    <property type="entry name" value="NTF2-like_dom_sf"/>
</dbReference>
<dbReference type="RefSeq" id="WP_244512249.1">
    <property type="nucleotide sequence ID" value="NZ_FNGA01000003.1"/>
</dbReference>
<proteinExistence type="predicted"/>
<dbReference type="Gene3D" id="3.10.450.50">
    <property type="match status" value="1"/>
</dbReference>
<dbReference type="EMBL" id="FNGA01000003">
    <property type="protein sequence ID" value="SDL11584.1"/>
    <property type="molecule type" value="Genomic_DNA"/>
</dbReference>
<keyword evidence="3" id="KW-1185">Reference proteome</keyword>
<dbReference type="SUPFAM" id="SSF54427">
    <property type="entry name" value="NTF2-like"/>
    <property type="match status" value="1"/>
</dbReference>
<dbReference type="STRING" id="246191.SAMN05660337_2136"/>
<feature type="chain" id="PRO_5011678578" description="DUF4440 domain-containing protein" evidence="1">
    <location>
        <begin position="24"/>
        <end position="154"/>
    </location>
</feature>
<sequence>MKKISFILISALLLMSVAAFAFASDETEAVRDRIKDVLFEYKDAYNLRDFDAVKALYTSDALIMSFPCNSKEELFFDKFSEDLPRCSSYWVNQAFKLRLFKITSFELSGKKCTARVLWDYRDNSERGKFTPTFEFVLDGNQWKIAKEVYGRNPS</sequence>
<keyword evidence="1" id="KW-0732">Signal</keyword>
<accession>A0A1G9HFT3</accession>
<evidence type="ECO:0000313" key="2">
    <source>
        <dbReference type="EMBL" id="SDL11584.1"/>
    </source>
</evidence>
<organism evidence="2 3">
    <name type="scientific">Maridesulfovibrio ferrireducens</name>
    <dbReference type="NCBI Taxonomy" id="246191"/>
    <lineage>
        <taxon>Bacteria</taxon>
        <taxon>Pseudomonadati</taxon>
        <taxon>Thermodesulfobacteriota</taxon>
        <taxon>Desulfovibrionia</taxon>
        <taxon>Desulfovibrionales</taxon>
        <taxon>Desulfovibrionaceae</taxon>
        <taxon>Maridesulfovibrio</taxon>
    </lineage>
</organism>
<evidence type="ECO:0008006" key="4">
    <source>
        <dbReference type="Google" id="ProtNLM"/>
    </source>
</evidence>
<dbReference type="Proteomes" id="UP000199053">
    <property type="component" value="Unassembled WGS sequence"/>
</dbReference>
<reference evidence="3" key="1">
    <citation type="submission" date="2016-10" db="EMBL/GenBank/DDBJ databases">
        <authorList>
            <person name="Varghese N."/>
            <person name="Submissions S."/>
        </authorList>
    </citation>
    <scope>NUCLEOTIDE SEQUENCE [LARGE SCALE GENOMIC DNA]</scope>
    <source>
        <strain evidence="3">DSM 16995</strain>
    </source>
</reference>
<dbReference type="AlphaFoldDB" id="A0A1G9HFT3"/>
<evidence type="ECO:0000256" key="1">
    <source>
        <dbReference type="SAM" id="SignalP"/>
    </source>
</evidence>
<gene>
    <name evidence="2" type="ORF">SAMN05660337_2136</name>
</gene>
<name>A0A1G9HFT3_9BACT</name>